<evidence type="ECO:0000313" key="1">
    <source>
        <dbReference type="EMBL" id="AYN57551.1"/>
    </source>
</evidence>
<dbReference type="Proteomes" id="UP000268506">
    <property type="component" value="Segment"/>
</dbReference>
<evidence type="ECO:0000313" key="2">
    <source>
        <dbReference type="Proteomes" id="UP000268506"/>
    </source>
</evidence>
<gene>
    <name evidence="1" type="primary">3</name>
    <name evidence="1" type="ORF">PBI_CORGI_3</name>
</gene>
<accession>A0A3G2KF27</accession>
<sequence length="57" mass="6078">MSNFQSYTPPATVTRDQLLAAVAALGLDPECVERVTLDHRTVVVTTFSGLVSLDVTA</sequence>
<organism evidence="1 2">
    <name type="scientific">Arthrobacter phage Corgi</name>
    <dbReference type="NCBI Taxonomy" id="2419952"/>
    <lineage>
        <taxon>Viruses</taxon>
        <taxon>Duplodnaviria</taxon>
        <taxon>Heunggongvirae</taxon>
        <taxon>Uroviricota</taxon>
        <taxon>Caudoviricetes</taxon>
        <taxon>Feeclasvirinae</taxon>
        <taxon>Corgivirus</taxon>
        <taxon>Corgivirus corgi</taxon>
    </lineage>
</organism>
<protein>
    <submittedName>
        <fullName evidence="1">Uncharacterized protein</fullName>
    </submittedName>
</protein>
<dbReference type="EMBL" id="MH834607">
    <property type="protein sequence ID" value="AYN57551.1"/>
    <property type="molecule type" value="Genomic_DNA"/>
</dbReference>
<keyword evidence="2" id="KW-1185">Reference proteome</keyword>
<dbReference type="KEGG" id="vg:80090718"/>
<dbReference type="GeneID" id="80090718"/>
<dbReference type="RefSeq" id="YP_010761474.1">
    <property type="nucleotide sequence ID" value="NC_073596.1"/>
</dbReference>
<name>A0A3G2KF27_9CAUD</name>
<proteinExistence type="predicted"/>
<reference evidence="1 2" key="1">
    <citation type="submission" date="2018-09" db="EMBL/GenBank/DDBJ databases">
        <authorList>
            <person name="Rimple P.A."/>
            <person name="Stoner T.H."/>
            <person name="Garlena R.A."/>
            <person name="Russell D.A."/>
            <person name="Pope W.H."/>
            <person name="Jacobs-Sera D."/>
            <person name="Hatfull G.F."/>
        </authorList>
    </citation>
    <scope>NUCLEOTIDE SEQUENCE [LARGE SCALE GENOMIC DNA]</scope>
</reference>